<evidence type="ECO:0000256" key="9">
    <source>
        <dbReference type="SAM" id="MobiDB-lite"/>
    </source>
</evidence>
<dbReference type="InterPro" id="IPR041562">
    <property type="entry name" value="MCM_lid"/>
</dbReference>
<keyword evidence="4 8" id="KW-0547">Nucleotide-binding</keyword>
<dbReference type="SUPFAM" id="SSF50249">
    <property type="entry name" value="Nucleic acid-binding proteins"/>
    <property type="match status" value="1"/>
</dbReference>
<dbReference type="InterPro" id="IPR033762">
    <property type="entry name" value="MCM_OB"/>
</dbReference>
<feature type="region of interest" description="Disordered" evidence="9">
    <location>
        <begin position="142"/>
        <end position="249"/>
    </location>
</feature>
<dbReference type="Pfam" id="PF05142">
    <property type="entry name" value="DUF702"/>
    <property type="match status" value="2"/>
</dbReference>
<dbReference type="GO" id="GO:0006271">
    <property type="term" value="P:DNA strand elongation involved in DNA replication"/>
    <property type="evidence" value="ECO:0007669"/>
    <property type="project" value="TreeGrafter"/>
</dbReference>
<dbReference type="PANTHER" id="PTHR11630">
    <property type="entry name" value="DNA REPLICATION LICENSING FACTOR MCM FAMILY MEMBER"/>
    <property type="match status" value="1"/>
</dbReference>
<dbReference type="InterPro" id="IPR006511">
    <property type="entry name" value="SHI_C"/>
</dbReference>
<evidence type="ECO:0000256" key="2">
    <source>
        <dbReference type="ARBA" id="ARBA00012551"/>
    </source>
</evidence>
<dbReference type="Gene3D" id="3.40.50.300">
    <property type="entry name" value="P-loop containing nucleotide triphosphate hydrolases"/>
    <property type="match status" value="2"/>
</dbReference>
<keyword evidence="3" id="KW-0235">DNA replication</keyword>
<dbReference type="SUPFAM" id="SSF52540">
    <property type="entry name" value="P-loop containing nucleoside triphosphate hydrolases"/>
    <property type="match status" value="1"/>
</dbReference>
<dbReference type="GO" id="GO:0000727">
    <property type="term" value="P:double-strand break repair via break-induced replication"/>
    <property type="evidence" value="ECO:0007669"/>
    <property type="project" value="TreeGrafter"/>
</dbReference>
<dbReference type="Pfam" id="PF21128">
    <property type="entry name" value="WHD_MCM4"/>
    <property type="match status" value="1"/>
</dbReference>
<keyword evidence="6 8" id="KW-0238">DNA-binding</keyword>
<evidence type="ECO:0000256" key="8">
    <source>
        <dbReference type="RuleBase" id="RU004070"/>
    </source>
</evidence>
<evidence type="ECO:0000256" key="1">
    <source>
        <dbReference type="ARBA" id="ARBA00008010"/>
    </source>
</evidence>
<dbReference type="InterPro" id="IPR027417">
    <property type="entry name" value="P-loop_NTPase"/>
</dbReference>
<dbReference type="PROSITE" id="PS00847">
    <property type="entry name" value="MCM_1"/>
    <property type="match status" value="1"/>
</dbReference>
<dbReference type="InterPro" id="IPR018525">
    <property type="entry name" value="MCM_CS"/>
</dbReference>
<dbReference type="PROSITE" id="PS50051">
    <property type="entry name" value="MCM_2"/>
    <property type="match status" value="1"/>
</dbReference>
<protein>
    <recommendedName>
        <fullName evidence="2">DNA helicase</fullName>
        <ecNumber evidence="2">3.6.4.12</ecNumber>
    </recommendedName>
</protein>
<dbReference type="AlphaFoldDB" id="A0A9E9L5S0"/>
<dbReference type="Gene3D" id="1.10.10.10">
    <property type="entry name" value="Winged helix-like DNA-binding domain superfamily/Winged helix DNA-binding domain"/>
    <property type="match status" value="1"/>
</dbReference>
<dbReference type="GO" id="GO:0000347">
    <property type="term" value="C:THO complex"/>
    <property type="evidence" value="ECO:0007669"/>
    <property type="project" value="UniProtKB-ARBA"/>
</dbReference>
<reference evidence="11" key="1">
    <citation type="submission" date="2021-11" db="EMBL/GenBank/DDBJ databases">
        <authorList>
            <person name="Zhang Y."/>
            <person name="Ren M."/>
            <person name="Zhang X."/>
            <person name="Zhou X."/>
            <person name="Yang J."/>
        </authorList>
    </citation>
    <scope>NUCLEOTIDE SEQUENCE</scope>
</reference>
<evidence type="ECO:0000313" key="11">
    <source>
        <dbReference type="EMBL" id="WAU86903.1"/>
    </source>
</evidence>
<evidence type="ECO:0000256" key="3">
    <source>
        <dbReference type="ARBA" id="ARBA00022705"/>
    </source>
</evidence>
<dbReference type="InterPro" id="IPR012340">
    <property type="entry name" value="NA-bd_OB-fold"/>
</dbReference>
<dbReference type="InterPro" id="IPR001208">
    <property type="entry name" value="MCM_dom"/>
</dbReference>
<dbReference type="GO" id="GO:0003697">
    <property type="term" value="F:single-stranded DNA binding"/>
    <property type="evidence" value="ECO:0007669"/>
    <property type="project" value="TreeGrafter"/>
</dbReference>
<sequence length="765" mass="84021">MMMGRGGGMVGGSSRCQDCGNQGKKDCVYMRCRTCWSKEGNHLPAEVHAMASFCCIRVSSMGDEVEEYGYQTSAKIGGHVFRGILYDQGPESRYSAGEGSSLALQQPNLANAAAAHAPATTVSSNAETLSLPSSSPFHFNAFMPGASSPDDSNSSPIGNTFSSPGDAARRRSRRRSTTPSAYTTPPPPPPHQSRFAASDTNPALTPTPSSRRGRGRRAPSTTPIAATPSSTDDAGASSEGGDGYDADDARPTFVWGTNISVEDVNEAIYRFLKHFRESSSVSEDDGLLLEGKYETAIKRVLEVEGDSLDVDAQDVFGYDPDLYTKMVRFTDKQIVRIQETPDEIPEGGTPHTVSLLMHDKLVDAGKPGDRVETYIDCLHIKKTDKSRMVADDPMDVENPSGRSAENIPFDEEKVEQLKELSKLPDIYDRLTRSLAPNIWELDDVKKGLLCQVLESGALVLSDRGICCIDEFDKMSENARSMLHEVMEQQTVSIAKAGIIASLNARTSVLACANPSGSRYNPRLSVIDNIHLPPTLLSRFDLIYLILDKADEQTDRHLAKHIVSLHFENPESAEQDVLDLPTLIAYLSYARRHIHPQLSDEAAEELTRGYVEMRRRGNFPGSSKKVITATPRQIESLIRLSEAHARIHFSEWVEKRDVMEAFRLLEVAMQQSATDHSTGTIDMDLITTGVSASERMRRENLLSAIRNIVMEKMQLGGPSMRLLELLDELKKQSSGGEVHLNDVRNAVSTLASEGFVAVHGDSMKRI</sequence>
<dbReference type="InterPro" id="IPR031327">
    <property type="entry name" value="MCM"/>
</dbReference>
<feature type="domain" description="MCM C-terminal AAA(+) ATPase" evidence="10">
    <location>
        <begin position="452"/>
        <end position="561"/>
    </location>
</feature>
<dbReference type="GO" id="GO:0042555">
    <property type="term" value="C:MCM complex"/>
    <property type="evidence" value="ECO:0007669"/>
    <property type="project" value="TreeGrafter"/>
</dbReference>
<proteinExistence type="evidence at transcript level"/>
<dbReference type="GO" id="GO:0005524">
    <property type="term" value="F:ATP binding"/>
    <property type="evidence" value="ECO:0007669"/>
    <property type="project" value="UniProtKB-KW"/>
</dbReference>
<dbReference type="NCBIfam" id="TIGR01624">
    <property type="entry name" value="LRP1_Cterm"/>
    <property type="match status" value="1"/>
</dbReference>
<dbReference type="SMART" id="SM00350">
    <property type="entry name" value="MCM"/>
    <property type="match status" value="1"/>
</dbReference>
<comment type="similarity">
    <text evidence="1 8">Belongs to the MCM family.</text>
</comment>
<dbReference type="Pfam" id="PF17855">
    <property type="entry name" value="MCM_lid"/>
    <property type="match status" value="1"/>
</dbReference>
<dbReference type="Gene3D" id="2.40.50.140">
    <property type="entry name" value="Nucleic acid-binding proteins"/>
    <property type="match status" value="1"/>
</dbReference>
<dbReference type="EC" id="3.6.4.12" evidence="2"/>
<name>A0A9E9L5S0_BETPL</name>
<evidence type="ECO:0000256" key="4">
    <source>
        <dbReference type="ARBA" id="ARBA00022741"/>
    </source>
</evidence>
<evidence type="ECO:0000256" key="6">
    <source>
        <dbReference type="ARBA" id="ARBA00023125"/>
    </source>
</evidence>
<feature type="compositionally biased region" description="Gly residues" evidence="9">
    <location>
        <begin position="1"/>
        <end position="11"/>
    </location>
</feature>
<dbReference type="Pfam" id="PF17207">
    <property type="entry name" value="MCM_OB"/>
    <property type="match status" value="1"/>
</dbReference>
<feature type="region of interest" description="Disordered" evidence="9">
    <location>
        <begin position="1"/>
        <end position="21"/>
    </location>
</feature>
<dbReference type="InterPro" id="IPR036388">
    <property type="entry name" value="WH-like_DNA-bd_sf"/>
</dbReference>
<accession>A0A9E9L5S0</accession>
<evidence type="ECO:0000259" key="10">
    <source>
        <dbReference type="PROSITE" id="PS50051"/>
    </source>
</evidence>
<feature type="compositionally biased region" description="Polar residues" evidence="9">
    <location>
        <begin position="149"/>
        <end position="161"/>
    </location>
</feature>
<dbReference type="GO" id="GO:0017116">
    <property type="term" value="F:single-stranded DNA helicase activity"/>
    <property type="evidence" value="ECO:0007669"/>
    <property type="project" value="TreeGrafter"/>
</dbReference>
<evidence type="ECO:0000256" key="5">
    <source>
        <dbReference type="ARBA" id="ARBA00022840"/>
    </source>
</evidence>
<dbReference type="Pfam" id="PF00493">
    <property type="entry name" value="MCM"/>
    <property type="match status" value="1"/>
</dbReference>
<dbReference type="PANTHER" id="PTHR11630:SF66">
    <property type="entry name" value="DNA REPLICATION LICENSING FACTOR MCM4"/>
    <property type="match status" value="1"/>
</dbReference>
<keyword evidence="5 8" id="KW-0067">ATP-binding</keyword>
<comment type="catalytic activity">
    <reaction evidence="7">
        <text>ATP + H2O = ADP + phosphate + H(+)</text>
        <dbReference type="Rhea" id="RHEA:13065"/>
        <dbReference type="ChEBI" id="CHEBI:15377"/>
        <dbReference type="ChEBI" id="CHEBI:15378"/>
        <dbReference type="ChEBI" id="CHEBI:30616"/>
        <dbReference type="ChEBI" id="CHEBI:43474"/>
        <dbReference type="ChEBI" id="CHEBI:456216"/>
        <dbReference type="EC" id="3.6.4.12"/>
    </reaction>
</comment>
<feature type="compositionally biased region" description="Low complexity" evidence="9">
    <location>
        <begin position="218"/>
        <end position="237"/>
    </location>
</feature>
<evidence type="ECO:0000256" key="7">
    <source>
        <dbReference type="ARBA" id="ARBA00047995"/>
    </source>
</evidence>
<dbReference type="FunFam" id="3.40.50.300:FF:002469">
    <property type="entry name" value="Cell division control protein 21"/>
    <property type="match status" value="1"/>
</dbReference>
<dbReference type="PRINTS" id="PR01657">
    <property type="entry name" value="MCMFAMILY"/>
</dbReference>
<dbReference type="GO" id="GO:1902975">
    <property type="term" value="P:mitotic DNA replication initiation"/>
    <property type="evidence" value="ECO:0007669"/>
    <property type="project" value="TreeGrafter"/>
</dbReference>
<organism evidence="11">
    <name type="scientific">Betula platyphylla</name>
    <name type="common">Asian white birch</name>
    <dbReference type="NCBI Taxonomy" id="78630"/>
    <lineage>
        <taxon>Eukaryota</taxon>
        <taxon>Viridiplantae</taxon>
        <taxon>Streptophyta</taxon>
        <taxon>Embryophyta</taxon>
        <taxon>Tracheophyta</taxon>
        <taxon>Spermatophyta</taxon>
        <taxon>Magnoliopsida</taxon>
        <taxon>eudicotyledons</taxon>
        <taxon>Gunneridae</taxon>
        <taxon>Pentapetalae</taxon>
        <taxon>rosids</taxon>
        <taxon>fabids</taxon>
        <taxon>Fagales</taxon>
        <taxon>Betulaceae</taxon>
        <taxon>Betula</taxon>
    </lineage>
</organism>
<dbReference type="EMBL" id="OL546154">
    <property type="protein sequence ID" value="WAU86903.1"/>
    <property type="molecule type" value="mRNA"/>
</dbReference>